<feature type="non-terminal residue" evidence="1">
    <location>
        <position position="94"/>
    </location>
</feature>
<dbReference type="Proteomes" id="UP000601435">
    <property type="component" value="Unassembled WGS sequence"/>
</dbReference>
<name>A0A812Y385_9DINO</name>
<dbReference type="EMBL" id="CAJNJA010040939">
    <property type="protein sequence ID" value="CAE7770609.1"/>
    <property type="molecule type" value="Genomic_DNA"/>
</dbReference>
<organism evidence="1 2">
    <name type="scientific">Symbiodinium necroappetens</name>
    <dbReference type="NCBI Taxonomy" id="1628268"/>
    <lineage>
        <taxon>Eukaryota</taxon>
        <taxon>Sar</taxon>
        <taxon>Alveolata</taxon>
        <taxon>Dinophyceae</taxon>
        <taxon>Suessiales</taxon>
        <taxon>Symbiodiniaceae</taxon>
        <taxon>Symbiodinium</taxon>
    </lineage>
</organism>
<feature type="non-terminal residue" evidence="1">
    <location>
        <position position="1"/>
    </location>
</feature>
<dbReference type="AlphaFoldDB" id="A0A812Y385"/>
<comment type="caution">
    <text evidence="1">The sequence shown here is derived from an EMBL/GenBank/DDBJ whole genome shotgun (WGS) entry which is preliminary data.</text>
</comment>
<accession>A0A812Y385</accession>
<gene>
    <name evidence="1" type="ORF">SNEC2469_LOCUS22506</name>
</gene>
<evidence type="ECO:0000313" key="2">
    <source>
        <dbReference type="Proteomes" id="UP000601435"/>
    </source>
</evidence>
<sequence length="94" mass="9618">TAAPPAGAASSAMDVDDDDSYVVYRPSTQAGCCFVHSDEVRSPSGFSADICGADAKGIPAKAPPVIAKAKVVFKPAPAVDANKELIGKLRAEKE</sequence>
<reference evidence="1" key="1">
    <citation type="submission" date="2021-02" db="EMBL/GenBank/DDBJ databases">
        <authorList>
            <person name="Dougan E. K."/>
            <person name="Rhodes N."/>
            <person name="Thang M."/>
            <person name="Chan C."/>
        </authorList>
    </citation>
    <scope>NUCLEOTIDE SEQUENCE</scope>
</reference>
<protein>
    <submittedName>
        <fullName evidence="1">Uncharacterized protein</fullName>
    </submittedName>
</protein>
<evidence type="ECO:0000313" key="1">
    <source>
        <dbReference type="EMBL" id="CAE7770609.1"/>
    </source>
</evidence>
<proteinExistence type="predicted"/>
<keyword evidence="2" id="KW-1185">Reference proteome</keyword>